<keyword evidence="2" id="KW-1185">Reference proteome</keyword>
<dbReference type="Proteomes" id="UP000237105">
    <property type="component" value="Unassembled WGS sequence"/>
</dbReference>
<evidence type="ECO:0000313" key="1">
    <source>
        <dbReference type="EMBL" id="PON33136.1"/>
    </source>
</evidence>
<protein>
    <submittedName>
        <fullName evidence="1">Uncharacterized protein</fullName>
    </submittedName>
</protein>
<reference evidence="2" key="1">
    <citation type="submission" date="2016-06" db="EMBL/GenBank/DDBJ databases">
        <title>Parallel loss of symbiosis genes in relatives of nitrogen-fixing non-legume Parasponia.</title>
        <authorList>
            <person name="Van Velzen R."/>
            <person name="Holmer R."/>
            <person name="Bu F."/>
            <person name="Rutten L."/>
            <person name="Van Zeijl A."/>
            <person name="Liu W."/>
            <person name="Santuari L."/>
            <person name="Cao Q."/>
            <person name="Sharma T."/>
            <person name="Shen D."/>
            <person name="Roswanjaya Y."/>
            <person name="Wardhani T."/>
            <person name="Kalhor M.S."/>
            <person name="Jansen J."/>
            <person name="Van den Hoogen J."/>
            <person name="Gungor B."/>
            <person name="Hartog M."/>
            <person name="Hontelez J."/>
            <person name="Verver J."/>
            <person name="Yang W.-C."/>
            <person name="Schijlen E."/>
            <person name="Repin R."/>
            <person name="Schilthuizen M."/>
            <person name="Schranz E."/>
            <person name="Heidstra R."/>
            <person name="Miyata K."/>
            <person name="Fedorova E."/>
            <person name="Kohlen W."/>
            <person name="Bisseling T."/>
            <person name="Smit S."/>
            <person name="Geurts R."/>
        </authorList>
    </citation>
    <scope>NUCLEOTIDE SEQUENCE [LARGE SCALE GENOMIC DNA]</scope>
    <source>
        <strain evidence="2">cv. WU1-14</strain>
    </source>
</reference>
<name>A0A2P5A9C0_PARAD</name>
<comment type="caution">
    <text evidence="1">The sequence shown here is derived from an EMBL/GenBank/DDBJ whole genome shotgun (WGS) entry which is preliminary data.</text>
</comment>
<dbReference type="EMBL" id="JXTB01000755">
    <property type="protein sequence ID" value="PON33136.1"/>
    <property type="molecule type" value="Genomic_DNA"/>
</dbReference>
<sequence length="117" mass="12686">MHIHIRTWPTRVLMRVFRSLLSLCSVTRICCLIISADVIGRLGLPRGGTVNDIDGDAPALVDPGDDGFDPPPEPDTILLEGDRLIIFNPRARLTRLVGVVTTCPLGFDPGPLPPLLP</sequence>
<evidence type="ECO:0000313" key="2">
    <source>
        <dbReference type="Proteomes" id="UP000237105"/>
    </source>
</evidence>
<accession>A0A2P5A9C0</accession>
<organism evidence="1 2">
    <name type="scientific">Parasponia andersonii</name>
    <name type="common">Sponia andersonii</name>
    <dbReference type="NCBI Taxonomy" id="3476"/>
    <lineage>
        <taxon>Eukaryota</taxon>
        <taxon>Viridiplantae</taxon>
        <taxon>Streptophyta</taxon>
        <taxon>Embryophyta</taxon>
        <taxon>Tracheophyta</taxon>
        <taxon>Spermatophyta</taxon>
        <taxon>Magnoliopsida</taxon>
        <taxon>eudicotyledons</taxon>
        <taxon>Gunneridae</taxon>
        <taxon>Pentapetalae</taxon>
        <taxon>rosids</taxon>
        <taxon>fabids</taxon>
        <taxon>Rosales</taxon>
        <taxon>Cannabaceae</taxon>
        <taxon>Parasponia</taxon>
    </lineage>
</organism>
<dbReference type="AlphaFoldDB" id="A0A2P5A9C0"/>
<dbReference type="OrthoDB" id="1678841at2759"/>
<gene>
    <name evidence="1" type="ORF">PanWU01x14_355270</name>
</gene>
<proteinExistence type="predicted"/>